<gene>
    <name evidence="2" type="ORF">FHR83_006370</name>
</gene>
<evidence type="ECO:0000256" key="1">
    <source>
        <dbReference type="SAM" id="Phobius"/>
    </source>
</evidence>
<feature type="transmembrane region" description="Helical" evidence="1">
    <location>
        <begin position="153"/>
        <end position="174"/>
    </location>
</feature>
<proteinExistence type="predicted"/>
<evidence type="ECO:0000313" key="3">
    <source>
        <dbReference type="Proteomes" id="UP000590749"/>
    </source>
</evidence>
<organism evidence="2 3">
    <name type="scientific">Actinoplanes campanulatus</name>
    <dbReference type="NCBI Taxonomy" id="113559"/>
    <lineage>
        <taxon>Bacteria</taxon>
        <taxon>Bacillati</taxon>
        <taxon>Actinomycetota</taxon>
        <taxon>Actinomycetes</taxon>
        <taxon>Micromonosporales</taxon>
        <taxon>Micromonosporaceae</taxon>
        <taxon>Actinoplanes</taxon>
    </lineage>
</organism>
<keyword evidence="3" id="KW-1185">Reference proteome</keyword>
<evidence type="ECO:0000313" key="2">
    <source>
        <dbReference type="EMBL" id="MBB3098671.1"/>
    </source>
</evidence>
<dbReference type="Proteomes" id="UP000590749">
    <property type="component" value="Unassembled WGS sequence"/>
</dbReference>
<feature type="transmembrane region" description="Helical" evidence="1">
    <location>
        <begin position="181"/>
        <end position="200"/>
    </location>
</feature>
<keyword evidence="1" id="KW-0472">Membrane</keyword>
<accession>A0A7W5ALW6</accession>
<comment type="caution">
    <text evidence="2">The sequence shown here is derived from an EMBL/GenBank/DDBJ whole genome shotgun (WGS) entry which is preliminary data.</text>
</comment>
<sequence>MTGEAVVQEVGGRPTISWWRMLRIVLVAGWVAWACLAWWAAPREASAAQARADLAGGHVTSYEWGDNWEHDTSLVNPIGERLATFGTAGPVFLWHTDDGRAYYTVVDDGAISQPYPASEDGMQYSGPEAQALGATVQASQDRGSPAEPPTGTILAGVGIAGFLLILGTLIAGPAPVTGTRWFWFFVVLSTPLTLGLFWWLAREHPWSPQALPSEKKRNGFAGFGIALLSGMLFGLAAWGLQRMFGDAVIPKLG</sequence>
<feature type="transmembrane region" description="Helical" evidence="1">
    <location>
        <begin position="220"/>
        <end position="240"/>
    </location>
</feature>
<dbReference type="AlphaFoldDB" id="A0A7W5ALW6"/>
<dbReference type="EMBL" id="JACHXF010000015">
    <property type="protein sequence ID" value="MBB3098671.1"/>
    <property type="molecule type" value="Genomic_DNA"/>
</dbReference>
<protein>
    <submittedName>
        <fullName evidence="2">Uncharacterized protein</fullName>
    </submittedName>
</protein>
<keyword evidence="1" id="KW-0812">Transmembrane</keyword>
<feature type="transmembrane region" description="Helical" evidence="1">
    <location>
        <begin position="21"/>
        <end position="41"/>
    </location>
</feature>
<keyword evidence="1" id="KW-1133">Transmembrane helix</keyword>
<reference evidence="2 3" key="1">
    <citation type="submission" date="2020-08" db="EMBL/GenBank/DDBJ databases">
        <title>Genomic Encyclopedia of Type Strains, Phase III (KMG-III): the genomes of soil and plant-associated and newly described type strains.</title>
        <authorList>
            <person name="Whitman W."/>
        </authorList>
    </citation>
    <scope>NUCLEOTIDE SEQUENCE [LARGE SCALE GENOMIC DNA]</scope>
    <source>
        <strain evidence="2 3">CECT 3287</strain>
    </source>
</reference>
<dbReference type="RefSeq" id="WP_183224735.1">
    <property type="nucleotide sequence ID" value="NZ_BMPW01000017.1"/>
</dbReference>
<name>A0A7W5ALW6_9ACTN</name>